<sequence length="373" mass="39448">MLATMASAGRAVLAIAVALAVAGPDAVVSAGDVHPRHPNLIERIMGPVVREMELTQLRIEPIIEPFVVEGFGLPSVFVKGDGNNVNVNAVDIGSDNAKGHKSVVVSSSSGLAEPPSPLSRFGGGRRNVNLMQYFWNNFMAAPPMMSPAVMQVPRKPAFGKNVNHISRTVFQKRGGGNGTGGKPEEGIVSVDFEVIVVPNSAADANGNASEAGKNGLMSRMFPGVRSFQELPRNRSAYSVVEAFPAQYVAVDRAAVPTSAPALDDDASSDAYATAAYAKVTLLMMLMAVACCISCILGGTLPAVLKDNRGRTTRAPSVWVTKTGQLLRLNGASGGASPVAARYPHPWWRVACLEDSLETGKRLLLQGCTHWFPE</sequence>
<gene>
    <name evidence="1" type="ORF">HPB50_015152</name>
</gene>
<evidence type="ECO:0000313" key="1">
    <source>
        <dbReference type="EMBL" id="KAH6941246.1"/>
    </source>
</evidence>
<accession>A0ACB7T4R3</accession>
<dbReference type="EMBL" id="CM023491">
    <property type="protein sequence ID" value="KAH6941246.1"/>
    <property type="molecule type" value="Genomic_DNA"/>
</dbReference>
<proteinExistence type="predicted"/>
<comment type="caution">
    <text evidence="1">The sequence shown here is derived from an EMBL/GenBank/DDBJ whole genome shotgun (WGS) entry which is preliminary data.</text>
</comment>
<keyword evidence="2" id="KW-1185">Reference proteome</keyword>
<organism evidence="1 2">
    <name type="scientific">Hyalomma asiaticum</name>
    <name type="common">Tick</name>
    <dbReference type="NCBI Taxonomy" id="266040"/>
    <lineage>
        <taxon>Eukaryota</taxon>
        <taxon>Metazoa</taxon>
        <taxon>Ecdysozoa</taxon>
        <taxon>Arthropoda</taxon>
        <taxon>Chelicerata</taxon>
        <taxon>Arachnida</taxon>
        <taxon>Acari</taxon>
        <taxon>Parasitiformes</taxon>
        <taxon>Ixodida</taxon>
        <taxon>Ixodoidea</taxon>
        <taxon>Ixodidae</taxon>
        <taxon>Hyalomminae</taxon>
        <taxon>Hyalomma</taxon>
    </lineage>
</organism>
<name>A0ACB7T4R3_HYAAI</name>
<dbReference type="Proteomes" id="UP000821845">
    <property type="component" value="Chromosome 11"/>
</dbReference>
<protein>
    <submittedName>
        <fullName evidence="1">Uncharacterized protein</fullName>
    </submittedName>
</protein>
<reference evidence="1" key="1">
    <citation type="submission" date="2020-05" db="EMBL/GenBank/DDBJ databases">
        <title>Large-scale comparative analyses of tick genomes elucidate their genetic diversity and vector capacities.</title>
        <authorList>
            <person name="Jia N."/>
            <person name="Wang J."/>
            <person name="Shi W."/>
            <person name="Du L."/>
            <person name="Sun Y."/>
            <person name="Zhan W."/>
            <person name="Jiang J."/>
            <person name="Wang Q."/>
            <person name="Zhang B."/>
            <person name="Ji P."/>
            <person name="Sakyi L.B."/>
            <person name="Cui X."/>
            <person name="Yuan T."/>
            <person name="Jiang B."/>
            <person name="Yang W."/>
            <person name="Lam T.T.-Y."/>
            <person name="Chang Q."/>
            <person name="Ding S."/>
            <person name="Wang X."/>
            <person name="Zhu J."/>
            <person name="Ruan X."/>
            <person name="Zhao L."/>
            <person name="Wei J."/>
            <person name="Que T."/>
            <person name="Du C."/>
            <person name="Cheng J."/>
            <person name="Dai P."/>
            <person name="Han X."/>
            <person name="Huang E."/>
            <person name="Gao Y."/>
            <person name="Liu J."/>
            <person name="Shao H."/>
            <person name="Ye R."/>
            <person name="Li L."/>
            <person name="Wei W."/>
            <person name="Wang X."/>
            <person name="Wang C."/>
            <person name="Yang T."/>
            <person name="Huo Q."/>
            <person name="Li W."/>
            <person name="Guo W."/>
            <person name="Chen H."/>
            <person name="Zhou L."/>
            <person name="Ni X."/>
            <person name="Tian J."/>
            <person name="Zhou Y."/>
            <person name="Sheng Y."/>
            <person name="Liu T."/>
            <person name="Pan Y."/>
            <person name="Xia L."/>
            <person name="Li J."/>
            <person name="Zhao F."/>
            <person name="Cao W."/>
        </authorList>
    </citation>
    <scope>NUCLEOTIDE SEQUENCE</scope>
    <source>
        <strain evidence="1">Hyas-2018</strain>
    </source>
</reference>
<evidence type="ECO:0000313" key="2">
    <source>
        <dbReference type="Proteomes" id="UP000821845"/>
    </source>
</evidence>